<dbReference type="AlphaFoldDB" id="A0A0F9R805"/>
<dbReference type="CDD" id="cd18793">
    <property type="entry name" value="SF2_C_SNF"/>
    <property type="match status" value="1"/>
</dbReference>
<evidence type="ECO:0000259" key="3">
    <source>
        <dbReference type="PROSITE" id="PS51194"/>
    </source>
</evidence>
<proteinExistence type="predicted"/>
<protein>
    <recommendedName>
        <fullName evidence="5">Helicase ATP-binding domain-containing protein</fullName>
    </recommendedName>
</protein>
<dbReference type="SMART" id="SM00487">
    <property type="entry name" value="DEXDc"/>
    <property type="match status" value="1"/>
</dbReference>
<sequence>MKSLFDFDAERSPRQLRLYGWQEDDVQFVVRRDGALVAHDMGLGKTLIALKTIERVRGPALVVLPKSMIGQWVKQLKLWTPHLTYSIREFDRSVDVNIVNYEFLLRKFQPFIIPWGIIVVDEAQRIKNRETKIARILRFLGSSRRLALTGTPIENSEDDLKSIMEFLNVPAEGNMIRRRTSDYLDLPAVVVERVESNLDSVAVKIYKEILSGLVHEVLGETFEVTNVLAKLTYLRQCCNGIPTLKGENRGTSPKCVEVVRVAMEIVAAGNKAIIFSEFRRMAEMVSENLRERGVRIAMLTGVTKDHEAEKESDWDVMICTKTGELGHDLQRANYVLNIDLPYNPARVMQRIGRAQRNGQTKSVVVVNFVVPGTVEERILEILYEKRQVWYREIDTGISMNRDLIRQIVQGET</sequence>
<dbReference type="InterPro" id="IPR027417">
    <property type="entry name" value="P-loop_NTPase"/>
</dbReference>
<dbReference type="GO" id="GO:0016787">
    <property type="term" value="F:hydrolase activity"/>
    <property type="evidence" value="ECO:0007669"/>
    <property type="project" value="UniProtKB-KW"/>
</dbReference>
<dbReference type="SMART" id="SM00490">
    <property type="entry name" value="HELICc"/>
    <property type="match status" value="1"/>
</dbReference>
<evidence type="ECO:0008006" key="5">
    <source>
        <dbReference type="Google" id="ProtNLM"/>
    </source>
</evidence>
<evidence type="ECO:0000259" key="2">
    <source>
        <dbReference type="PROSITE" id="PS51192"/>
    </source>
</evidence>
<dbReference type="InterPro" id="IPR038718">
    <property type="entry name" value="SNF2-like_sf"/>
</dbReference>
<dbReference type="Pfam" id="PF00176">
    <property type="entry name" value="SNF2-rel_dom"/>
    <property type="match status" value="1"/>
</dbReference>
<dbReference type="InterPro" id="IPR000330">
    <property type="entry name" value="SNF2_N"/>
</dbReference>
<dbReference type="CDD" id="cd17919">
    <property type="entry name" value="DEXHc_Snf"/>
    <property type="match status" value="1"/>
</dbReference>
<dbReference type="InterPro" id="IPR014001">
    <property type="entry name" value="Helicase_ATP-bd"/>
</dbReference>
<dbReference type="PROSITE" id="PS51192">
    <property type="entry name" value="HELICASE_ATP_BIND_1"/>
    <property type="match status" value="1"/>
</dbReference>
<dbReference type="Gene3D" id="3.40.50.300">
    <property type="entry name" value="P-loop containing nucleotide triphosphate hydrolases"/>
    <property type="match status" value="1"/>
</dbReference>
<dbReference type="PANTHER" id="PTHR10799">
    <property type="entry name" value="SNF2/RAD54 HELICASE FAMILY"/>
    <property type="match status" value="1"/>
</dbReference>
<accession>A0A0F9R805</accession>
<reference evidence="4" key="1">
    <citation type="journal article" date="2015" name="Nature">
        <title>Complex archaea that bridge the gap between prokaryotes and eukaryotes.</title>
        <authorList>
            <person name="Spang A."/>
            <person name="Saw J.H."/>
            <person name="Jorgensen S.L."/>
            <person name="Zaremba-Niedzwiedzka K."/>
            <person name="Martijn J."/>
            <person name="Lind A.E."/>
            <person name="van Eijk R."/>
            <person name="Schleper C."/>
            <person name="Guy L."/>
            <person name="Ettema T.J."/>
        </authorList>
    </citation>
    <scope>NUCLEOTIDE SEQUENCE</scope>
</reference>
<organism evidence="4">
    <name type="scientific">marine sediment metagenome</name>
    <dbReference type="NCBI Taxonomy" id="412755"/>
    <lineage>
        <taxon>unclassified sequences</taxon>
        <taxon>metagenomes</taxon>
        <taxon>ecological metagenomes</taxon>
    </lineage>
</organism>
<feature type="domain" description="Helicase ATP-binding" evidence="2">
    <location>
        <begin position="26"/>
        <end position="170"/>
    </location>
</feature>
<dbReference type="EMBL" id="LAZR01001009">
    <property type="protein sequence ID" value="KKN52680.1"/>
    <property type="molecule type" value="Genomic_DNA"/>
</dbReference>
<dbReference type="Gene3D" id="3.40.50.10810">
    <property type="entry name" value="Tandem AAA-ATPase domain"/>
    <property type="match status" value="1"/>
</dbReference>
<dbReference type="Pfam" id="PF00271">
    <property type="entry name" value="Helicase_C"/>
    <property type="match status" value="1"/>
</dbReference>
<dbReference type="GO" id="GO:0005524">
    <property type="term" value="F:ATP binding"/>
    <property type="evidence" value="ECO:0007669"/>
    <property type="project" value="InterPro"/>
</dbReference>
<evidence type="ECO:0000313" key="4">
    <source>
        <dbReference type="EMBL" id="KKN52680.1"/>
    </source>
</evidence>
<keyword evidence="1" id="KW-0378">Hydrolase</keyword>
<dbReference type="InterPro" id="IPR049730">
    <property type="entry name" value="SNF2/RAD54-like_C"/>
</dbReference>
<name>A0A0F9R805_9ZZZZ</name>
<feature type="domain" description="Helicase C-terminal" evidence="3">
    <location>
        <begin position="257"/>
        <end position="404"/>
    </location>
</feature>
<dbReference type="PROSITE" id="PS51194">
    <property type="entry name" value="HELICASE_CTER"/>
    <property type="match status" value="1"/>
</dbReference>
<gene>
    <name evidence="4" type="ORF">LCGC14_0610130</name>
</gene>
<dbReference type="SUPFAM" id="SSF52540">
    <property type="entry name" value="P-loop containing nucleoside triphosphate hydrolases"/>
    <property type="match status" value="2"/>
</dbReference>
<dbReference type="InterPro" id="IPR001650">
    <property type="entry name" value="Helicase_C-like"/>
</dbReference>
<comment type="caution">
    <text evidence="4">The sequence shown here is derived from an EMBL/GenBank/DDBJ whole genome shotgun (WGS) entry which is preliminary data.</text>
</comment>
<evidence type="ECO:0000256" key="1">
    <source>
        <dbReference type="ARBA" id="ARBA00022801"/>
    </source>
</evidence>